<dbReference type="InterPro" id="IPR050823">
    <property type="entry name" value="Plant_Ser_Thr_Prot_Kinase"/>
</dbReference>
<dbReference type="EMBL" id="JAGKQM010000012">
    <property type="protein sequence ID" value="KAH0897972.1"/>
    <property type="molecule type" value="Genomic_DNA"/>
</dbReference>
<proteinExistence type="predicted"/>
<gene>
    <name evidence="1" type="ORF">HID58_047540</name>
</gene>
<accession>A0ABQ8AZN8</accession>
<keyword evidence="2" id="KW-1185">Reference proteome</keyword>
<evidence type="ECO:0008006" key="3">
    <source>
        <dbReference type="Google" id="ProtNLM"/>
    </source>
</evidence>
<dbReference type="InterPro" id="IPR011009">
    <property type="entry name" value="Kinase-like_dom_sf"/>
</dbReference>
<evidence type="ECO:0000313" key="2">
    <source>
        <dbReference type="Proteomes" id="UP000824890"/>
    </source>
</evidence>
<organism evidence="1 2">
    <name type="scientific">Brassica napus</name>
    <name type="common">Rape</name>
    <dbReference type="NCBI Taxonomy" id="3708"/>
    <lineage>
        <taxon>Eukaryota</taxon>
        <taxon>Viridiplantae</taxon>
        <taxon>Streptophyta</taxon>
        <taxon>Embryophyta</taxon>
        <taxon>Tracheophyta</taxon>
        <taxon>Spermatophyta</taxon>
        <taxon>Magnoliopsida</taxon>
        <taxon>eudicotyledons</taxon>
        <taxon>Gunneridae</taxon>
        <taxon>Pentapetalae</taxon>
        <taxon>rosids</taxon>
        <taxon>malvids</taxon>
        <taxon>Brassicales</taxon>
        <taxon>Brassicaceae</taxon>
        <taxon>Brassiceae</taxon>
        <taxon>Brassica</taxon>
    </lineage>
</organism>
<evidence type="ECO:0000313" key="1">
    <source>
        <dbReference type="EMBL" id="KAH0897972.1"/>
    </source>
</evidence>
<protein>
    <recommendedName>
        <fullName evidence="3">Serine-threonine/tyrosine-protein kinase catalytic domain-containing protein</fullName>
    </recommendedName>
</protein>
<dbReference type="SUPFAM" id="SSF56112">
    <property type="entry name" value="Protein kinase-like (PK-like)"/>
    <property type="match status" value="1"/>
</dbReference>
<reference evidence="1 2" key="1">
    <citation type="submission" date="2021-05" db="EMBL/GenBank/DDBJ databases">
        <title>Genome Assembly of Synthetic Allotetraploid Brassica napus Reveals Homoeologous Exchanges between Subgenomes.</title>
        <authorList>
            <person name="Davis J.T."/>
        </authorList>
    </citation>
    <scope>NUCLEOTIDE SEQUENCE [LARGE SCALE GENOMIC DNA]</scope>
    <source>
        <strain evidence="2">cv. Da-Ae</strain>
        <tissue evidence="1">Seedling</tissue>
    </source>
</reference>
<dbReference type="Gene3D" id="1.10.510.10">
    <property type="entry name" value="Transferase(Phosphotransferase) domain 1"/>
    <property type="match status" value="1"/>
</dbReference>
<name>A0ABQ8AZN8_BRANA</name>
<comment type="caution">
    <text evidence="1">The sequence shown here is derived from an EMBL/GenBank/DDBJ whole genome shotgun (WGS) entry which is preliminary data.</text>
</comment>
<dbReference type="PANTHER" id="PTHR45621">
    <property type="entry name" value="OS01G0588500 PROTEIN-RELATED"/>
    <property type="match status" value="1"/>
</dbReference>
<sequence>MKPQRRQWRRTIVGSIVSYAKKSVTRISTGGNSVRKSLKIVVEKEKLKNLKECSDSCFQTNDCCVRQYFIQKIIPSLDQFCQRLNIIMMQLIRIMLVFSFPAKIRIEPSSLPYQPNVIAAPRIYLYRVKLVMAMNSAPSDATCGSVKVVWVVFIPPLTIPPEEILILLHLPSPYANDSTRTLSKNVTKKKTLSKKKLKEAQAMVSSGSVIALNHSNIVRLLGYCSERILIYDLLSNISLEDHLLTRRTSTLSWKLRPEIMFEAIPEEDIHDEAIHEEAIQEEAIQEEVVPKELIPCYNRNRETGPTAVQRFVLYEIIMGRRTIKRMKPLAE</sequence>
<dbReference type="Proteomes" id="UP000824890">
    <property type="component" value="Unassembled WGS sequence"/>
</dbReference>